<accession>A0A7G9R9R5</accession>
<dbReference type="EMBL" id="CP060713">
    <property type="protein sequence ID" value="QNN52340.1"/>
    <property type="molecule type" value="Genomic_DNA"/>
</dbReference>
<protein>
    <submittedName>
        <fullName evidence="2">Uncharacterized protein</fullName>
    </submittedName>
</protein>
<feature type="transmembrane region" description="Helical" evidence="1">
    <location>
        <begin position="28"/>
        <end position="48"/>
    </location>
</feature>
<evidence type="ECO:0000256" key="1">
    <source>
        <dbReference type="SAM" id="Phobius"/>
    </source>
</evidence>
<reference evidence="2 3" key="1">
    <citation type="submission" date="2020-08" db="EMBL/GenBank/DDBJ databases">
        <title>Genome sequence of Nocardioides mesophilus KACC 16243T.</title>
        <authorList>
            <person name="Hyun D.-W."/>
            <person name="Bae J.-W."/>
        </authorList>
    </citation>
    <scope>NUCLEOTIDE SEQUENCE [LARGE SCALE GENOMIC DNA]</scope>
    <source>
        <strain evidence="2 3">KACC 16243</strain>
    </source>
</reference>
<evidence type="ECO:0000313" key="3">
    <source>
        <dbReference type="Proteomes" id="UP000515947"/>
    </source>
</evidence>
<organism evidence="2 3">
    <name type="scientific">Nocardioides mesophilus</name>
    <dbReference type="NCBI Taxonomy" id="433659"/>
    <lineage>
        <taxon>Bacteria</taxon>
        <taxon>Bacillati</taxon>
        <taxon>Actinomycetota</taxon>
        <taxon>Actinomycetes</taxon>
        <taxon>Propionibacteriales</taxon>
        <taxon>Nocardioidaceae</taxon>
        <taxon>Nocardioides</taxon>
    </lineage>
</organism>
<dbReference type="KEGG" id="nmes:H9L09_17925"/>
<keyword evidence="1" id="KW-0812">Transmembrane</keyword>
<evidence type="ECO:0000313" key="2">
    <source>
        <dbReference type="EMBL" id="QNN52340.1"/>
    </source>
</evidence>
<dbReference type="AlphaFoldDB" id="A0A7G9R9R5"/>
<dbReference type="RefSeq" id="WP_187578182.1">
    <property type="nucleotide sequence ID" value="NZ_CP060713.1"/>
</dbReference>
<sequence>MFFLALAYSLALLPRSATDAFASDWWPLLVVLAVGWQVGMVWLFIRLVSLQSTTPRRRVPGPG</sequence>
<keyword evidence="1" id="KW-1133">Transmembrane helix</keyword>
<dbReference type="Proteomes" id="UP000515947">
    <property type="component" value="Chromosome"/>
</dbReference>
<keyword evidence="1" id="KW-0472">Membrane</keyword>
<gene>
    <name evidence="2" type="ORF">H9L09_17925</name>
</gene>
<proteinExistence type="predicted"/>
<keyword evidence="3" id="KW-1185">Reference proteome</keyword>
<name>A0A7G9R9R5_9ACTN</name>